<name>A0A0A7RX29_FRIPE</name>
<protein>
    <recommendedName>
        <fullName evidence="5">Thiol:disulfide interchange protein</fullName>
    </recommendedName>
</protein>
<dbReference type="GO" id="GO:0016491">
    <property type="term" value="F:oxidoreductase activity"/>
    <property type="evidence" value="ECO:0007669"/>
    <property type="project" value="InterPro"/>
</dbReference>
<feature type="signal peptide" evidence="6">
    <location>
        <begin position="1"/>
        <end position="20"/>
    </location>
</feature>
<dbReference type="Pfam" id="PF01323">
    <property type="entry name" value="DSBA"/>
    <property type="match status" value="1"/>
</dbReference>
<proteinExistence type="inferred from homology"/>
<dbReference type="InterPro" id="IPR036249">
    <property type="entry name" value="Thioredoxin-like_sf"/>
</dbReference>
<accession>A0A0A7RX29</accession>
<dbReference type="Proteomes" id="UP000030901">
    <property type="component" value="Chromosome"/>
</dbReference>
<dbReference type="InterPro" id="IPR050824">
    <property type="entry name" value="Thiol_disulfide_DsbA"/>
</dbReference>
<dbReference type="InterPro" id="IPR001853">
    <property type="entry name" value="DSBA-like_thioredoxin_dom"/>
</dbReference>
<dbReference type="PIRSF" id="PIRSF001488">
    <property type="entry name" value="Tdi_protein"/>
    <property type="match status" value="1"/>
</dbReference>
<dbReference type="SUPFAM" id="SSF52833">
    <property type="entry name" value="Thioredoxin-like"/>
    <property type="match status" value="1"/>
</dbReference>
<dbReference type="OrthoDB" id="9784896at2"/>
<evidence type="ECO:0000259" key="7">
    <source>
        <dbReference type="Pfam" id="PF01323"/>
    </source>
</evidence>
<evidence type="ECO:0000256" key="2">
    <source>
        <dbReference type="ARBA" id="ARBA00022729"/>
    </source>
</evidence>
<evidence type="ECO:0000256" key="6">
    <source>
        <dbReference type="SAM" id="SignalP"/>
    </source>
</evidence>
<feature type="chain" id="PRO_5002046521" description="Thiol:disulfide interchange protein" evidence="6">
    <location>
        <begin position="21"/>
        <end position="218"/>
    </location>
</feature>
<dbReference type="InterPro" id="IPR023205">
    <property type="entry name" value="DsbA/DsbL"/>
</dbReference>
<keyword evidence="5" id="KW-0574">Periplasm</keyword>
<feature type="domain" description="DSBA-like thioredoxin" evidence="7">
    <location>
        <begin position="99"/>
        <end position="188"/>
    </location>
</feature>
<keyword evidence="9" id="KW-1185">Reference proteome</keyword>
<evidence type="ECO:0000256" key="5">
    <source>
        <dbReference type="PIRNR" id="PIRNR001488"/>
    </source>
</evidence>
<dbReference type="CDD" id="cd03019">
    <property type="entry name" value="DsbA_DsbA"/>
    <property type="match status" value="1"/>
</dbReference>
<sequence>MFKKFLITLTAVILSFQVLADDKEKTTTLPEITDGQQYYALAKFAGPEKEVIEFFSFNSETCFKLDTTFNLTQKVSTNLPKNVKFKRYHLSNYSPLDKELAQAWAIANVLGIQDEIATELFNGIHNDKTIKTADDIKGVFVNLGIDEKKFENMKDNFLVKAFELQQNEAIEELQPAKIPSFYINGRYLINPNGLDNRSNESSINDYSRVINYLIELKD</sequence>
<dbReference type="Gene3D" id="3.40.30.10">
    <property type="entry name" value="Glutaredoxin"/>
    <property type="match status" value="1"/>
</dbReference>
<dbReference type="PANTHER" id="PTHR35891:SF2">
    <property type="entry name" value="THIOL:DISULFIDE INTERCHANGE PROTEIN DSBA"/>
    <property type="match status" value="1"/>
</dbReference>
<comment type="similarity">
    <text evidence="1">Belongs to the thioredoxin family. DsbA subfamily.</text>
</comment>
<keyword evidence="3 5" id="KW-1015">Disulfide bond</keyword>
<evidence type="ECO:0000256" key="3">
    <source>
        <dbReference type="ARBA" id="ARBA00023157"/>
    </source>
</evidence>
<evidence type="ECO:0000313" key="9">
    <source>
        <dbReference type="Proteomes" id="UP000030901"/>
    </source>
</evidence>
<dbReference type="RefSeq" id="WP_039103098.1">
    <property type="nucleotide sequence ID" value="NZ_CP009056.1"/>
</dbReference>
<organism evidence="8 9">
    <name type="scientific">Frischella perrara</name>
    <dbReference type="NCBI Taxonomy" id="1267021"/>
    <lineage>
        <taxon>Bacteria</taxon>
        <taxon>Pseudomonadati</taxon>
        <taxon>Pseudomonadota</taxon>
        <taxon>Gammaproteobacteria</taxon>
        <taxon>Orbales</taxon>
        <taxon>Orbaceae</taxon>
        <taxon>Frischella</taxon>
    </lineage>
</organism>
<evidence type="ECO:0000256" key="1">
    <source>
        <dbReference type="ARBA" id="ARBA00005791"/>
    </source>
</evidence>
<comment type="subcellular location">
    <subcellularLocation>
        <location evidence="5">Periplasm</location>
    </subcellularLocation>
</comment>
<dbReference type="PANTHER" id="PTHR35891">
    <property type="entry name" value="THIOL:DISULFIDE INTERCHANGE PROTEIN DSBA"/>
    <property type="match status" value="1"/>
</dbReference>
<keyword evidence="4" id="KW-0676">Redox-active center</keyword>
<evidence type="ECO:0000313" key="8">
    <source>
        <dbReference type="EMBL" id="AJA43870.1"/>
    </source>
</evidence>
<dbReference type="EMBL" id="CP009056">
    <property type="protein sequence ID" value="AJA43870.1"/>
    <property type="molecule type" value="Genomic_DNA"/>
</dbReference>
<reference evidence="8 9" key="1">
    <citation type="journal article" date="2014" name="Appl. Environ. Microbiol.">
        <title>Gut symbionts from distinct hosts exhibit genotoxic activity via divergent colibactin biosynthetic pathways.</title>
        <authorList>
            <person name="Engel P."/>
            <person name="Vizcaino M.I."/>
            <person name="Crawford J.M."/>
        </authorList>
    </citation>
    <scope>NUCLEOTIDE SEQUENCE [LARGE SCALE GENOMIC DNA]</scope>
    <source>
        <strain evidence="8 9">PEB0191</strain>
    </source>
</reference>
<keyword evidence="2 6" id="KW-0732">Signal</keyword>
<dbReference type="HOGENOM" id="CLU_088255_3_0_6"/>
<evidence type="ECO:0000256" key="4">
    <source>
        <dbReference type="ARBA" id="ARBA00023284"/>
    </source>
</evidence>
<dbReference type="STRING" id="1267021.FPB0191_00002"/>
<dbReference type="KEGG" id="fpp:FPB0191_00002"/>
<dbReference type="GO" id="GO:0042597">
    <property type="term" value="C:periplasmic space"/>
    <property type="evidence" value="ECO:0007669"/>
    <property type="project" value="UniProtKB-SubCell"/>
</dbReference>
<dbReference type="AlphaFoldDB" id="A0A0A7RX29"/>
<gene>
    <name evidence="8" type="ORF">FPB0191_00002</name>
</gene>